<feature type="transmembrane region" description="Helical" evidence="6">
    <location>
        <begin position="309"/>
        <end position="331"/>
    </location>
</feature>
<dbReference type="InterPro" id="IPR003838">
    <property type="entry name" value="ABC3_permease_C"/>
</dbReference>
<sequence length="782" mass="84617">MKIWHLTSANIRSGKSATFSLFILIVIAGLLLNLGLAVMTKMGSFFDEKSEQLSESHIVVLTKQSNYKPDYREYFANRPEVAATEEEAIILMNAVKFLYGENDINMAAAFLNADADRSFGQVRLIEELEGPAQDGDIYVPLSFQASAGYKLGDSFDMTYQNETFSYRIKGFFETTMMGTPNMGIMKYFLPDASYRHLVEKVGDTAAGTLISAGLHDSKQSSEVRQDFGKQFPDKNMDVNNPLFWEGDIELVKSVGSITINVVAMILVAFAAVIVLVSLMVIQFRVTNSIDDGIVNIGVLKALGYTSRQIIVATILQFLLIAAAAGIVGAALSYGVLPVFGSIVTTLSGLIWTTGFDAGVNGVSVLLITLMVLAVTLLASVRIRSLQPVTALRGGIRTHSFRRNRFPLDRAAGSLHWLLACKAMIMNKKQNIMVACVIAAITFASIFSVVLYYNVASDKTAFVHLVGAETSNVIVNAAPETDSGKLLADMEGMDGVRKAAFLDMTSMKLDGQSVFTTISDDFSKLENQSVYEGRYPKYDNEIAVTWVVAKLLGKEVGDTVVAEAGEASYTYLITGLSQSISNLGQAAYITVPGAQQVMPGYTGTSINVYLDGVDNGSFMEQIKAQYGSEVGDIVDMNEMIDGQTSIYISAVFAVMVIVLLITILVVSLILYLVIKKMILKRKKELGILKATGYTTFQLMTQIALSFVPVVIAGVFIGGVLGTLYTNTVLTLLLSGAGINKVDFIVHVPLIAALCAGLIGFAYGISMLVSRGIKRITAYGLIAE</sequence>
<dbReference type="EMBL" id="JANIPJ010000005">
    <property type="protein sequence ID" value="MCR2804006.1"/>
    <property type="molecule type" value="Genomic_DNA"/>
</dbReference>
<dbReference type="GO" id="GO:0005886">
    <property type="term" value="C:plasma membrane"/>
    <property type="evidence" value="ECO:0007669"/>
    <property type="project" value="UniProtKB-SubCell"/>
</dbReference>
<evidence type="ECO:0000256" key="2">
    <source>
        <dbReference type="ARBA" id="ARBA00022475"/>
    </source>
</evidence>
<evidence type="ECO:0000256" key="4">
    <source>
        <dbReference type="ARBA" id="ARBA00022989"/>
    </source>
</evidence>
<evidence type="ECO:0000259" key="7">
    <source>
        <dbReference type="Pfam" id="PF02687"/>
    </source>
</evidence>
<organism evidence="8 9">
    <name type="scientific">Paenibacillus soyae</name>
    <dbReference type="NCBI Taxonomy" id="2969249"/>
    <lineage>
        <taxon>Bacteria</taxon>
        <taxon>Bacillati</taxon>
        <taxon>Bacillota</taxon>
        <taxon>Bacilli</taxon>
        <taxon>Bacillales</taxon>
        <taxon>Paenibacillaceae</taxon>
        <taxon>Paenibacillus</taxon>
    </lineage>
</organism>
<evidence type="ECO:0000256" key="1">
    <source>
        <dbReference type="ARBA" id="ARBA00004651"/>
    </source>
</evidence>
<dbReference type="Pfam" id="PF02687">
    <property type="entry name" value="FtsX"/>
    <property type="match status" value="2"/>
</dbReference>
<dbReference type="AlphaFoldDB" id="A0A9X2S8F7"/>
<evidence type="ECO:0000256" key="5">
    <source>
        <dbReference type="ARBA" id="ARBA00023136"/>
    </source>
</evidence>
<evidence type="ECO:0000256" key="6">
    <source>
        <dbReference type="SAM" id="Phobius"/>
    </source>
</evidence>
<feature type="transmembrane region" description="Helical" evidence="6">
    <location>
        <begin position="20"/>
        <end position="39"/>
    </location>
</feature>
<dbReference type="PANTHER" id="PTHR30287:SF2">
    <property type="entry name" value="BLL1001 PROTEIN"/>
    <property type="match status" value="1"/>
</dbReference>
<comment type="caution">
    <text evidence="8">The sequence shown here is derived from an EMBL/GenBank/DDBJ whole genome shotgun (WGS) entry which is preliminary data.</text>
</comment>
<evidence type="ECO:0000313" key="8">
    <source>
        <dbReference type="EMBL" id="MCR2804006.1"/>
    </source>
</evidence>
<protein>
    <submittedName>
        <fullName evidence="8">ABC transporter permease</fullName>
    </submittedName>
</protein>
<comment type="subcellular location">
    <subcellularLocation>
        <location evidence="1">Cell membrane</location>
        <topology evidence="1">Multi-pass membrane protein</topology>
    </subcellularLocation>
</comment>
<keyword evidence="2" id="KW-1003">Cell membrane</keyword>
<evidence type="ECO:0000313" key="9">
    <source>
        <dbReference type="Proteomes" id="UP001141950"/>
    </source>
</evidence>
<keyword evidence="4 6" id="KW-1133">Transmembrane helix</keyword>
<keyword evidence="5 6" id="KW-0472">Membrane</keyword>
<feature type="transmembrane region" description="Helical" evidence="6">
    <location>
        <begin position="361"/>
        <end position="382"/>
    </location>
</feature>
<feature type="transmembrane region" description="Helical" evidence="6">
    <location>
        <begin position="257"/>
        <end position="281"/>
    </location>
</feature>
<feature type="domain" description="ABC3 transporter permease C-terminal" evidence="7">
    <location>
        <begin position="656"/>
        <end position="770"/>
    </location>
</feature>
<dbReference type="Proteomes" id="UP001141950">
    <property type="component" value="Unassembled WGS sequence"/>
</dbReference>
<feature type="transmembrane region" description="Helical" evidence="6">
    <location>
        <begin position="645"/>
        <end position="673"/>
    </location>
</feature>
<dbReference type="InterPro" id="IPR038766">
    <property type="entry name" value="Membrane_comp_ABC_pdt"/>
</dbReference>
<reference evidence="8" key="1">
    <citation type="submission" date="2022-08" db="EMBL/GenBank/DDBJ databases">
        <title>The genomic sequence of strain Paenibacillus sp. SCIV0701.</title>
        <authorList>
            <person name="Zhao H."/>
        </authorList>
    </citation>
    <scope>NUCLEOTIDE SEQUENCE</scope>
    <source>
        <strain evidence="8">SCIV0701</strain>
    </source>
</reference>
<gene>
    <name evidence="8" type="ORF">NQZ67_08970</name>
</gene>
<dbReference type="RefSeq" id="WP_257444768.1">
    <property type="nucleotide sequence ID" value="NZ_JANIPJ010000005.1"/>
</dbReference>
<dbReference type="PANTHER" id="PTHR30287">
    <property type="entry name" value="MEMBRANE COMPONENT OF PREDICTED ABC SUPERFAMILY METABOLITE UPTAKE TRANSPORTER"/>
    <property type="match status" value="1"/>
</dbReference>
<evidence type="ECO:0000256" key="3">
    <source>
        <dbReference type="ARBA" id="ARBA00022692"/>
    </source>
</evidence>
<accession>A0A9X2S8F7</accession>
<keyword evidence="3 6" id="KW-0812">Transmembrane</keyword>
<feature type="transmembrane region" description="Helical" evidence="6">
    <location>
        <begin position="431"/>
        <end position="452"/>
    </location>
</feature>
<feature type="transmembrane region" description="Helical" evidence="6">
    <location>
        <begin position="742"/>
        <end position="763"/>
    </location>
</feature>
<feature type="transmembrane region" description="Helical" evidence="6">
    <location>
        <begin position="701"/>
        <end position="722"/>
    </location>
</feature>
<keyword evidence="9" id="KW-1185">Reference proteome</keyword>
<proteinExistence type="predicted"/>
<feature type="transmembrane region" description="Helical" evidence="6">
    <location>
        <begin position="338"/>
        <end position="355"/>
    </location>
</feature>
<name>A0A9X2S8F7_9BACL</name>
<feature type="domain" description="ABC3 transporter permease C-terminal" evidence="7">
    <location>
        <begin position="268"/>
        <end position="382"/>
    </location>
</feature>